<evidence type="ECO:0000313" key="24">
    <source>
        <dbReference type="EMBL" id="KAK1160884.1"/>
    </source>
</evidence>
<evidence type="ECO:0000256" key="6">
    <source>
        <dbReference type="ARBA" id="ARBA00022741"/>
    </source>
</evidence>
<evidence type="ECO:0000256" key="4">
    <source>
        <dbReference type="ARBA" id="ARBA00022705"/>
    </source>
</evidence>
<evidence type="ECO:0000256" key="12">
    <source>
        <dbReference type="ARBA" id="ARBA00023125"/>
    </source>
</evidence>
<dbReference type="PANTHER" id="PTHR13710">
    <property type="entry name" value="DNA HELICASE RECQ FAMILY MEMBER"/>
    <property type="match status" value="1"/>
</dbReference>
<evidence type="ECO:0000256" key="19">
    <source>
        <dbReference type="ARBA" id="ARBA00073450"/>
    </source>
</evidence>
<keyword evidence="4" id="KW-0235">DNA replication</keyword>
<dbReference type="GO" id="GO:0016818">
    <property type="term" value="F:hydrolase activity, acting on acid anhydrides, in phosphorus-containing anhydrides"/>
    <property type="evidence" value="ECO:0007669"/>
    <property type="project" value="InterPro"/>
</dbReference>
<dbReference type="InterPro" id="IPR032284">
    <property type="entry name" value="RecQ_Zn-bd"/>
</dbReference>
<dbReference type="InterPro" id="IPR002121">
    <property type="entry name" value="HRDC_dom"/>
</dbReference>
<feature type="region of interest" description="Disordered" evidence="20">
    <location>
        <begin position="692"/>
        <end position="742"/>
    </location>
</feature>
<dbReference type="InterPro" id="IPR001650">
    <property type="entry name" value="Helicase_C-like"/>
</dbReference>
<dbReference type="Pfam" id="PF00270">
    <property type="entry name" value="DEAD"/>
    <property type="match status" value="1"/>
</dbReference>
<comment type="cofactor">
    <cofactor evidence="1">
        <name>Zn(2+)</name>
        <dbReference type="ChEBI" id="CHEBI:29105"/>
    </cofactor>
</comment>
<evidence type="ECO:0000256" key="11">
    <source>
        <dbReference type="ARBA" id="ARBA00022840"/>
    </source>
</evidence>
<evidence type="ECO:0000256" key="14">
    <source>
        <dbReference type="ARBA" id="ARBA00023235"/>
    </source>
</evidence>
<dbReference type="GO" id="GO:0005524">
    <property type="term" value="F:ATP binding"/>
    <property type="evidence" value="ECO:0007669"/>
    <property type="project" value="UniProtKB-KW"/>
</dbReference>
<evidence type="ECO:0000256" key="2">
    <source>
        <dbReference type="ARBA" id="ARBA00004123"/>
    </source>
</evidence>
<name>A0AAD8D1Z9_ACIOX</name>
<dbReference type="GO" id="GO:0005634">
    <property type="term" value="C:nucleus"/>
    <property type="evidence" value="ECO:0007669"/>
    <property type="project" value="UniProtKB-SubCell"/>
</dbReference>
<dbReference type="InterPro" id="IPR010997">
    <property type="entry name" value="HRDC-like_sf"/>
</dbReference>
<evidence type="ECO:0000256" key="3">
    <source>
        <dbReference type="ARBA" id="ARBA00005446"/>
    </source>
</evidence>
<keyword evidence="25" id="KW-1185">Reference proteome</keyword>
<dbReference type="Pfam" id="PF08072">
    <property type="entry name" value="BDHCT"/>
    <property type="match status" value="1"/>
</dbReference>
<dbReference type="CDD" id="cd18794">
    <property type="entry name" value="SF2_C_RecQ"/>
    <property type="match status" value="1"/>
</dbReference>
<keyword evidence="7" id="KW-0227">DNA damage</keyword>
<dbReference type="Pfam" id="PF00570">
    <property type="entry name" value="HRDC"/>
    <property type="match status" value="1"/>
</dbReference>
<evidence type="ECO:0000256" key="8">
    <source>
        <dbReference type="ARBA" id="ARBA00022801"/>
    </source>
</evidence>
<dbReference type="SMART" id="SM00956">
    <property type="entry name" value="RQC"/>
    <property type="match status" value="1"/>
</dbReference>
<keyword evidence="6" id="KW-0547">Nucleotide-binding</keyword>
<dbReference type="Gene3D" id="1.10.150.80">
    <property type="entry name" value="HRDC domain"/>
    <property type="match status" value="1"/>
</dbReference>
<dbReference type="InterPro" id="IPR018982">
    <property type="entry name" value="RQC_domain"/>
</dbReference>
<dbReference type="PROSITE" id="PS50967">
    <property type="entry name" value="HRDC"/>
    <property type="match status" value="1"/>
</dbReference>
<dbReference type="GO" id="GO:0006260">
    <property type="term" value="P:DNA replication"/>
    <property type="evidence" value="ECO:0007669"/>
    <property type="project" value="UniProtKB-KW"/>
</dbReference>
<dbReference type="GO" id="GO:0003677">
    <property type="term" value="F:DNA binding"/>
    <property type="evidence" value="ECO:0007669"/>
    <property type="project" value="UniProtKB-KW"/>
</dbReference>
<dbReference type="PROSITE" id="PS51192">
    <property type="entry name" value="HELICASE_ATP_BIND_1"/>
    <property type="match status" value="1"/>
</dbReference>
<feature type="compositionally biased region" description="Polar residues" evidence="20">
    <location>
        <begin position="1477"/>
        <end position="1493"/>
    </location>
</feature>
<dbReference type="Gene3D" id="3.40.50.300">
    <property type="entry name" value="P-loop containing nucleotide triphosphate hydrolases"/>
    <property type="match status" value="2"/>
</dbReference>
<keyword evidence="12" id="KW-0238">DNA-binding</keyword>
<evidence type="ECO:0000256" key="9">
    <source>
        <dbReference type="ARBA" id="ARBA00022806"/>
    </source>
</evidence>
<protein>
    <recommendedName>
        <fullName evidence="19">RecQ-like DNA helicase BLM</fullName>
        <ecNumber evidence="17">5.6.2.4</ecNumber>
    </recommendedName>
    <alternativeName>
        <fullName evidence="18">DNA 3'-5' helicase BLM</fullName>
    </alternativeName>
</protein>
<dbReference type="GO" id="GO:0046872">
    <property type="term" value="F:metal ion binding"/>
    <property type="evidence" value="ECO:0007669"/>
    <property type="project" value="UniProtKB-KW"/>
</dbReference>
<dbReference type="Proteomes" id="UP001230051">
    <property type="component" value="Unassembled WGS sequence"/>
</dbReference>
<evidence type="ECO:0000256" key="17">
    <source>
        <dbReference type="ARBA" id="ARBA00034808"/>
    </source>
</evidence>
<keyword evidence="14" id="KW-0413">Isomerase</keyword>
<evidence type="ECO:0000259" key="22">
    <source>
        <dbReference type="PROSITE" id="PS51192"/>
    </source>
</evidence>
<dbReference type="NCBIfam" id="TIGR00614">
    <property type="entry name" value="recQ_fam"/>
    <property type="match status" value="1"/>
</dbReference>
<organism evidence="24 25">
    <name type="scientific">Acipenser oxyrinchus oxyrinchus</name>
    <dbReference type="NCBI Taxonomy" id="40147"/>
    <lineage>
        <taxon>Eukaryota</taxon>
        <taxon>Metazoa</taxon>
        <taxon>Chordata</taxon>
        <taxon>Craniata</taxon>
        <taxon>Vertebrata</taxon>
        <taxon>Euteleostomi</taxon>
        <taxon>Actinopterygii</taxon>
        <taxon>Chondrostei</taxon>
        <taxon>Acipenseriformes</taxon>
        <taxon>Acipenseridae</taxon>
        <taxon>Acipenser</taxon>
    </lineage>
</organism>
<dbReference type="InterPro" id="IPR027417">
    <property type="entry name" value="P-loop_NTPase"/>
</dbReference>
<feature type="domain" description="Helicase C-terminal" evidence="23">
    <location>
        <begin position="976"/>
        <end position="1134"/>
    </location>
</feature>
<dbReference type="PROSITE" id="PS00690">
    <property type="entry name" value="DEAH_ATP_HELICASE"/>
    <property type="match status" value="1"/>
</dbReference>
<sequence>MLLWRTHVNSFDAQQVALSSGFCFVTLNRKYPVPKRLMGRTRGGTRKLQTAHRSVRGLRMPVLPQNNLQKQLELHSTKAAQNKLSLPKPKPGCFTFKKKTPSCSTAVSVSSKVTPSVLVDKDVNVYHDCTVTEPLTPLIKPKEQQAKINSFFESSSKPHKLKFTPVVNKAIVNSTKSEWQAAKIVPETTKTDEGRKTLETAKESDFDQSFGIDINEWDDLEDFDTSFKDKSITAGSRNHSGKNSKTQNGSSTKNPSLKKKGAFKDSSSKNLDSKGSDETHEEGQLGKSRFVSSLEDSDRSLMHLSDGAPQKDTHEGSGNEEEDSPVKGTRKRHFAQPINILSDSEEEHTEKDIPVNGKWKGALSKQSDTDIIDIDEPEEKQNDKPDFEEEDIDFIPPSPESETFPSPPFLKPCSDSGKCGSSDKTPFSSNGSILKQADVDCMHNKVSGLGSEDQLFSVMEEICRLVDSIPSHELKALSCGSQLLQQRDRRKKLVSQTSDAQLRCTDTSFGSVTQPFSCHSTQISTAAKNDQPSTKTFQFRKSSSIPCEDSFFNDLELSAINGIQTPDQTPNISSRPSVSSYTSLGGQQKGRLSPNSDYKESPSAVCYTKSPSPEAEEEQDCWYSPKPQSSSNRTPDQTNGNITEPDDLGTFIDDDDFFFDIDDFDEGDMGDYHDSVSDTSTAAKKLSDSVFQPVKEGGPSKSPWEKKAPMVNGTNLGLNLSSMSKPTPTQSSKSSSGKLVQNQAISKNPAHVRFEGFNFPHSKEMMKIFHKRFGLHQFRTNQLESINAALLGEDTFILMPTGGGKSLCYQLPACVAPGVTVVISPLRSLIVDQVQKLTTLDIPATNLTGNQSEAESGRVFMQLAKKDPIIKLLYVTPEKVSASNRLISTLQNLYERKLLARFVIDEAHCVSQWGHDFRPDFKRLHELREKFPNVPIMALTATANPRVQKDILNQLKMSKPQVFTMSFNRHNLKYEVLPKRPKKVAEECIDWIRKHHPRNSGIIYCLSRKDCDTLADNLQKAGIAALAYHAGLKDSERDFVQHKWINQDGCQVMCATIAFGMGIDKPDVRYVIHASLPKSIEGYYQESGRAGRDGEISHCLLFYSYQDVIRIRRLIEMEKDGNKHTKQTHYNNLNSMVHFCETVVDCRRIQLLAYFGETTFNPNFCKEHPEVVCDNCSRTKQYKSRNVTEDVKSIVRFVQEKCEKVGARQNRGAQSNRLTLNMLVDIFLGNKSARIQTGLFGKGAAYSRHNAERLFRKLVLDQILEEDLYITANGQAVAYTSAGEKAMSVLNGYIQVEFHDTENASTLRKQKATVAKNVSKREEMVQKCVQELNDLCKKLGKVFGVHYYNIFSTASIKKIAETLSADPQALLEIDGVTEDKLDKYGAELIDVLQKYSEWQLPAEDQLEKPGVSDGWINTARDEDRDGGDDEDGGSSTYFGNKNARGGKRKKAPYFRNSKKRKGGNGGQQPAAKGGYKSNYSKASTTSSRGGYNARPQSTAGYNFSAAAAAASKRPGFMAMPMPRPNQRGFLKPSFAMA</sequence>
<keyword evidence="11" id="KW-0067">ATP-binding</keyword>
<reference evidence="24" key="1">
    <citation type="submission" date="2022-02" db="EMBL/GenBank/DDBJ databases">
        <title>Atlantic sturgeon de novo genome assembly.</title>
        <authorList>
            <person name="Stock M."/>
            <person name="Klopp C."/>
            <person name="Guiguen Y."/>
            <person name="Cabau C."/>
            <person name="Parinello H."/>
            <person name="Santidrian Yebra-Pimentel E."/>
            <person name="Kuhl H."/>
            <person name="Dirks R.P."/>
            <person name="Guessner J."/>
            <person name="Wuertz S."/>
            <person name="Du K."/>
            <person name="Schartl M."/>
        </authorList>
    </citation>
    <scope>NUCLEOTIDE SEQUENCE</scope>
    <source>
        <strain evidence="24">STURGEONOMICS-FGT-2020</strain>
        <tissue evidence="24">Whole blood</tissue>
    </source>
</reference>
<dbReference type="GO" id="GO:0005737">
    <property type="term" value="C:cytoplasm"/>
    <property type="evidence" value="ECO:0007669"/>
    <property type="project" value="TreeGrafter"/>
</dbReference>
<dbReference type="SMART" id="SM00487">
    <property type="entry name" value="DEXDc"/>
    <property type="match status" value="1"/>
</dbReference>
<evidence type="ECO:0000256" key="7">
    <source>
        <dbReference type="ARBA" id="ARBA00022763"/>
    </source>
</evidence>
<evidence type="ECO:0000256" key="20">
    <source>
        <dbReference type="SAM" id="MobiDB-lite"/>
    </source>
</evidence>
<dbReference type="FunFam" id="3.40.50.300:FF:000340">
    <property type="entry name" value="Bloom syndrome, RecQ helicase"/>
    <property type="match status" value="1"/>
</dbReference>
<gene>
    <name evidence="24" type="ORF">AOXY_G19718</name>
</gene>
<dbReference type="SMART" id="SM00341">
    <property type="entry name" value="HRDC"/>
    <property type="match status" value="1"/>
</dbReference>
<dbReference type="InterPro" id="IPR012532">
    <property type="entry name" value="BDHCT"/>
</dbReference>
<dbReference type="CDD" id="cd18016">
    <property type="entry name" value="DEXHc_RecQ2_BLM"/>
    <property type="match status" value="1"/>
</dbReference>
<feature type="compositionally biased region" description="Low complexity" evidence="20">
    <location>
        <begin position="721"/>
        <end position="736"/>
    </location>
</feature>
<dbReference type="InterPro" id="IPR032437">
    <property type="entry name" value="BLM_N"/>
</dbReference>
<dbReference type="InterPro" id="IPR004589">
    <property type="entry name" value="DNA_helicase_ATP-dep_RecQ"/>
</dbReference>
<dbReference type="InterPro" id="IPR036388">
    <property type="entry name" value="WH-like_DNA-bd_sf"/>
</dbReference>
<comment type="caution">
    <text evidence="24">The sequence shown here is derived from an EMBL/GenBank/DDBJ whole genome shotgun (WGS) entry which is preliminary data.</text>
</comment>
<dbReference type="InterPro" id="IPR011545">
    <property type="entry name" value="DEAD/DEAH_box_helicase_dom"/>
</dbReference>
<comment type="similarity">
    <text evidence="3">Belongs to the helicase family. RecQ subfamily.</text>
</comment>
<dbReference type="InterPro" id="IPR014001">
    <property type="entry name" value="Helicase_ATP-bd"/>
</dbReference>
<evidence type="ECO:0000256" key="10">
    <source>
        <dbReference type="ARBA" id="ARBA00022833"/>
    </source>
</evidence>
<keyword evidence="10" id="KW-0862">Zinc</keyword>
<dbReference type="EC" id="5.6.2.4" evidence="17"/>
<evidence type="ECO:0000259" key="21">
    <source>
        <dbReference type="PROSITE" id="PS50967"/>
    </source>
</evidence>
<dbReference type="FunFam" id="3.40.50.300:FF:000537">
    <property type="entry name" value="Bloom syndrome RecQ-like helicase"/>
    <property type="match status" value="1"/>
</dbReference>
<dbReference type="Pfam" id="PF16124">
    <property type="entry name" value="RecQ_Zn_bind"/>
    <property type="match status" value="1"/>
</dbReference>
<dbReference type="InterPro" id="IPR036390">
    <property type="entry name" value="WH_DNA-bd_sf"/>
</dbReference>
<dbReference type="GO" id="GO:0000724">
    <property type="term" value="P:double-strand break repair via homologous recombination"/>
    <property type="evidence" value="ECO:0007669"/>
    <property type="project" value="TreeGrafter"/>
</dbReference>
<dbReference type="GO" id="GO:0005694">
    <property type="term" value="C:chromosome"/>
    <property type="evidence" value="ECO:0007669"/>
    <property type="project" value="TreeGrafter"/>
</dbReference>
<keyword evidence="9" id="KW-0347">Helicase</keyword>
<dbReference type="Pfam" id="PF16202">
    <property type="entry name" value="BLM_N"/>
    <property type="match status" value="1"/>
</dbReference>
<dbReference type="InterPro" id="IPR044876">
    <property type="entry name" value="HRDC_dom_sf"/>
</dbReference>
<dbReference type="GO" id="GO:0009378">
    <property type="term" value="F:four-way junction helicase activity"/>
    <property type="evidence" value="ECO:0007669"/>
    <property type="project" value="TreeGrafter"/>
</dbReference>
<evidence type="ECO:0000256" key="5">
    <source>
        <dbReference type="ARBA" id="ARBA00022723"/>
    </source>
</evidence>
<feature type="region of interest" description="Disordered" evidence="20">
    <location>
        <begin position="563"/>
        <end position="650"/>
    </location>
</feature>
<proteinExistence type="inferred from homology"/>
<dbReference type="SUPFAM" id="SSF52540">
    <property type="entry name" value="P-loop containing nucleoside triphosphate hydrolases"/>
    <property type="match status" value="2"/>
</dbReference>
<feature type="region of interest" description="Disordered" evidence="20">
    <location>
        <begin position="231"/>
        <end position="391"/>
    </location>
</feature>
<dbReference type="SUPFAM" id="SSF46785">
    <property type="entry name" value="Winged helix' DNA-binding domain"/>
    <property type="match status" value="1"/>
</dbReference>
<dbReference type="SUPFAM" id="SSF47819">
    <property type="entry name" value="HRDC-like"/>
    <property type="match status" value="1"/>
</dbReference>
<dbReference type="FunFam" id="1.10.150.80:FF:000003">
    <property type="entry name" value="Bloom syndrome RecQ-like helicase"/>
    <property type="match status" value="1"/>
</dbReference>
<keyword evidence="15" id="KW-0539">Nucleus</keyword>
<keyword evidence="5" id="KW-0479">Metal-binding</keyword>
<comment type="catalytic activity">
    <reaction evidence="16">
        <text>Couples ATP hydrolysis with the unwinding of duplex DNA by translocating in the 3'-5' direction.</text>
        <dbReference type="EC" id="5.6.2.4"/>
    </reaction>
</comment>
<feature type="domain" description="HRDC" evidence="21">
    <location>
        <begin position="1322"/>
        <end position="1402"/>
    </location>
</feature>
<feature type="compositionally biased region" description="Polar residues" evidence="20">
    <location>
        <begin position="626"/>
        <end position="642"/>
    </location>
</feature>
<dbReference type="Pfam" id="PF09382">
    <property type="entry name" value="RQC"/>
    <property type="match status" value="1"/>
</dbReference>
<evidence type="ECO:0000256" key="16">
    <source>
        <dbReference type="ARBA" id="ARBA00034617"/>
    </source>
</evidence>
<keyword evidence="8" id="KW-0378">Hydrolase</keyword>
<feature type="compositionally biased region" description="Polar residues" evidence="20">
    <location>
        <begin position="563"/>
        <end position="586"/>
    </location>
</feature>
<comment type="subcellular location">
    <subcellularLocation>
        <location evidence="2">Nucleus</location>
    </subcellularLocation>
</comment>
<evidence type="ECO:0000256" key="15">
    <source>
        <dbReference type="ARBA" id="ARBA00023242"/>
    </source>
</evidence>
<feature type="region of interest" description="Disordered" evidence="20">
    <location>
        <begin position="1406"/>
        <end position="1493"/>
    </location>
</feature>
<dbReference type="InterPro" id="IPR002464">
    <property type="entry name" value="DNA/RNA_helicase_DEAH_CS"/>
</dbReference>
<evidence type="ECO:0000256" key="1">
    <source>
        <dbReference type="ARBA" id="ARBA00001947"/>
    </source>
</evidence>
<dbReference type="PROSITE" id="PS51194">
    <property type="entry name" value="HELICASE_CTER"/>
    <property type="match status" value="1"/>
</dbReference>
<evidence type="ECO:0000256" key="13">
    <source>
        <dbReference type="ARBA" id="ARBA00023204"/>
    </source>
</evidence>
<feature type="compositionally biased region" description="Polar residues" evidence="20">
    <location>
        <begin position="233"/>
        <end position="255"/>
    </location>
</feature>
<dbReference type="SMART" id="SM00490">
    <property type="entry name" value="HELICc"/>
    <property type="match status" value="1"/>
</dbReference>
<accession>A0AAD8D1Z9</accession>
<evidence type="ECO:0000256" key="18">
    <source>
        <dbReference type="ARBA" id="ARBA00044542"/>
    </source>
</evidence>
<feature type="compositionally biased region" description="Basic and acidic residues" evidence="20">
    <location>
        <begin position="262"/>
        <end position="284"/>
    </location>
</feature>
<dbReference type="GO" id="GO:0000723">
    <property type="term" value="P:telomere maintenance"/>
    <property type="evidence" value="ECO:0007669"/>
    <property type="project" value="TreeGrafter"/>
</dbReference>
<feature type="compositionally biased region" description="Basic residues" evidence="20">
    <location>
        <begin position="1444"/>
        <end position="1462"/>
    </location>
</feature>
<dbReference type="GO" id="GO:0043138">
    <property type="term" value="F:3'-5' DNA helicase activity"/>
    <property type="evidence" value="ECO:0007669"/>
    <property type="project" value="UniProtKB-EC"/>
</dbReference>
<dbReference type="EMBL" id="JAGXEW010000019">
    <property type="protein sequence ID" value="KAK1160884.1"/>
    <property type="molecule type" value="Genomic_DNA"/>
</dbReference>
<dbReference type="Pfam" id="PF00271">
    <property type="entry name" value="Helicase_C"/>
    <property type="match status" value="1"/>
</dbReference>
<feature type="domain" description="Helicase ATP-binding" evidence="22">
    <location>
        <begin position="786"/>
        <end position="961"/>
    </location>
</feature>
<dbReference type="Gene3D" id="1.10.10.10">
    <property type="entry name" value="Winged helix-like DNA-binding domain superfamily/Winged helix DNA-binding domain"/>
    <property type="match status" value="1"/>
</dbReference>
<dbReference type="PANTHER" id="PTHR13710:SF153">
    <property type="entry name" value="RECQ-LIKE DNA HELICASE BLM"/>
    <property type="match status" value="1"/>
</dbReference>
<evidence type="ECO:0000259" key="23">
    <source>
        <dbReference type="PROSITE" id="PS51194"/>
    </source>
</evidence>
<evidence type="ECO:0000313" key="25">
    <source>
        <dbReference type="Proteomes" id="UP001230051"/>
    </source>
</evidence>
<keyword evidence="13" id="KW-0234">DNA repair</keyword>